<dbReference type="HOGENOM" id="CLU_062412_0_0_14"/>
<dbReference type="MEROPS" id="S09.B04"/>
<dbReference type="AlphaFoldDB" id="S5MHT8"/>
<accession>S5MHT8</accession>
<dbReference type="InterPro" id="IPR029058">
    <property type="entry name" value="AB_hydrolase_fold"/>
</dbReference>
<gene>
    <name evidence="2" type="ORF">STAIW_v1c08640</name>
</gene>
<evidence type="ECO:0000259" key="1">
    <source>
        <dbReference type="Pfam" id="PF00561"/>
    </source>
</evidence>
<sequence>MASKITEKIVQILNDKNRNNFELYKNQGYKNLLKIYLQAIANEIKDEKILELNLNNFNRVEYKSFDNKNIVGIYHLNPKKTKKWIISIHGYSSSKEASAVGAYYFNSLGYNIFSFDFRNHGESDDAQITLGINEQKDLEATLNYLKENFNPKEIAFIGFSMGAHTLNRLALDINPKKYKISFGISDSSYFETEKVLKKIINTIGGPLVGNFLDGLVEDVIEVYNQNHNIDVKGNTPKYMLPLCKESFPILFIHSKEDKITDYVDSEKLYSLRKILNEKDVIHIFQTGEHIRTQISHNKMYWKLVEDFIKKVK</sequence>
<evidence type="ECO:0000313" key="2">
    <source>
        <dbReference type="EMBL" id="AGR41450.1"/>
    </source>
</evidence>
<reference evidence="2 3" key="1">
    <citation type="journal article" date="2013" name="Genome Biol. Evol.">
        <title>Comparison of metabolic capacities and inference of gene content evolution in mosquito-associated Spiroplasma diminutum and S. taiwanense.</title>
        <authorList>
            <person name="Lo W.S."/>
            <person name="Ku C."/>
            <person name="Chen L.L."/>
            <person name="Chang T.H."/>
            <person name="Kuo C.H."/>
        </authorList>
    </citation>
    <scope>NUCLEOTIDE SEQUENCE [LARGE SCALE GENOMIC DNA]</scope>
    <source>
        <strain evidence="2">CT-1</strain>
    </source>
</reference>
<organism evidence="2 3">
    <name type="scientific">Spiroplasma taiwanense CT-1</name>
    <dbReference type="NCBI Taxonomy" id="1276220"/>
    <lineage>
        <taxon>Bacteria</taxon>
        <taxon>Bacillati</taxon>
        <taxon>Mycoplasmatota</taxon>
        <taxon>Mollicutes</taxon>
        <taxon>Entomoplasmatales</taxon>
        <taxon>Spiroplasmataceae</taxon>
        <taxon>Spiroplasma</taxon>
    </lineage>
</organism>
<dbReference type="KEGG" id="stai:STAIW_v1c08640"/>
<evidence type="ECO:0000313" key="3">
    <source>
        <dbReference type="Proteomes" id="UP000014984"/>
    </source>
</evidence>
<dbReference type="SUPFAM" id="SSF53474">
    <property type="entry name" value="alpha/beta-Hydrolases"/>
    <property type="match status" value="1"/>
</dbReference>
<dbReference type="PATRIC" id="fig|1276220.3.peg.881"/>
<keyword evidence="3" id="KW-1185">Reference proteome</keyword>
<dbReference type="STRING" id="1276220.STAIW_v1c08640"/>
<dbReference type="PANTHER" id="PTHR43358:SF4">
    <property type="entry name" value="ALPHA_BETA HYDROLASE FOLD-1 DOMAIN-CONTAINING PROTEIN"/>
    <property type="match status" value="1"/>
</dbReference>
<dbReference type="InterPro" id="IPR000073">
    <property type="entry name" value="AB_hydrolase_1"/>
</dbReference>
<protein>
    <recommendedName>
        <fullName evidence="1">AB hydrolase-1 domain-containing protein</fullName>
    </recommendedName>
</protein>
<dbReference type="Proteomes" id="UP000014984">
    <property type="component" value="Chromosome"/>
</dbReference>
<dbReference type="Pfam" id="PF00561">
    <property type="entry name" value="Abhydrolase_1"/>
    <property type="match status" value="1"/>
</dbReference>
<dbReference type="eggNOG" id="COG1073">
    <property type="taxonomic scope" value="Bacteria"/>
</dbReference>
<proteinExistence type="predicted"/>
<dbReference type="RefSeq" id="WP_020834589.1">
    <property type="nucleotide sequence ID" value="NC_021846.1"/>
</dbReference>
<name>S5MHT8_9MOLU</name>
<dbReference type="Gene3D" id="3.40.50.1820">
    <property type="entry name" value="alpha/beta hydrolase"/>
    <property type="match status" value="1"/>
</dbReference>
<dbReference type="InterPro" id="IPR052920">
    <property type="entry name" value="DNA-binding_regulatory"/>
</dbReference>
<dbReference type="PANTHER" id="PTHR43358">
    <property type="entry name" value="ALPHA/BETA-HYDROLASE"/>
    <property type="match status" value="1"/>
</dbReference>
<dbReference type="EMBL" id="CP005074">
    <property type="protein sequence ID" value="AGR41450.1"/>
    <property type="molecule type" value="Genomic_DNA"/>
</dbReference>
<feature type="domain" description="AB hydrolase-1" evidence="1">
    <location>
        <begin position="84"/>
        <end position="175"/>
    </location>
</feature>
<dbReference type="OrthoDB" id="384284at2"/>